<evidence type="ECO:0000313" key="2">
    <source>
        <dbReference type="Proteomes" id="UP000004440"/>
    </source>
</evidence>
<comment type="caution">
    <text evidence="1">The sequence shown here is derived from an EMBL/GenBank/DDBJ whole genome shotgun (WGS) entry which is preliminary data.</text>
</comment>
<proteinExistence type="predicted"/>
<name>F9CV98_9ARCH</name>
<gene>
    <name evidence="1" type="ORF">MY1_1980</name>
</gene>
<sequence length="54" mass="6325">MFGVEEDEVDTLDYPIDSTIDFFNSLDNSLHQIFANQFLHQDIFATFCVGRFFN</sequence>
<protein>
    <submittedName>
        <fullName evidence="1">Uncharacterized protein</fullName>
    </submittedName>
</protein>
<dbReference type="Proteomes" id="UP000004440">
    <property type="component" value="Unassembled WGS sequence"/>
</dbReference>
<reference evidence="1 2" key="1">
    <citation type="journal article" date="2011" name="J. Bacteriol.">
        <title>Genome Sequence of an Ammonia-Oxidizing Soil Archaeon, "Candidatus Nitrosoarchaeum koreensis" MY1.</title>
        <authorList>
            <person name="Kim B.K."/>
            <person name="Jung M.Y."/>
            <person name="Yu D.S."/>
            <person name="Park S.J."/>
            <person name="Oh T.K."/>
            <person name="Rhee S.K."/>
            <person name="Kim J.F."/>
        </authorList>
    </citation>
    <scope>NUCLEOTIDE SEQUENCE [LARGE SCALE GENOMIC DNA]</scope>
    <source>
        <strain evidence="1 2">MY1</strain>
    </source>
</reference>
<accession>F9CV98</accession>
<organism evidence="1 2">
    <name type="scientific">Nitrosarchaeum koreense MY1</name>
    <dbReference type="NCBI Taxonomy" id="1001994"/>
    <lineage>
        <taxon>Archaea</taxon>
        <taxon>Nitrososphaerota</taxon>
        <taxon>Nitrososphaeria</taxon>
        <taxon>Nitrosopumilales</taxon>
        <taxon>Nitrosopumilaceae</taxon>
        <taxon>Nitrosarchaeum</taxon>
    </lineage>
</organism>
<dbReference type="EMBL" id="AFPU01000001">
    <property type="protein sequence ID" value="EGP94724.1"/>
    <property type="molecule type" value="Genomic_DNA"/>
</dbReference>
<keyword evidence="2" id="KW-1185">Reference proteome</keyword>
<dbReference type="AlphaFoldDB" id="F9CV98"/>
<evidence type="ECO:0000313" key="1">
    <source>
        <dbReference type="EMBL" id="EGP94724.1"/>
    </source>
</evidence>